<gene>
    <name evidence="2" type="ORF">K0M31_014058</name>
</gene>
<feature type="non-terminal residue" evidence="2">
    <location>
        <position position="1"/>
    </location>
</feature>
<evidence type="ECO:0000313" key="2">
    <source>
        <dbReference type="EMBL" id="KAK1132673.1"/>
    </source>
</evidence>
<feature type="region of interest" description="Disordered" evidence="1">
    <location>
        <begin position="1"/>
        <end position="61"/>
    </location>
</feature>
<name>A0AA40KU15_9HYME</name>
<protein>
    <submittedName>
        <fullName evidence="2">Uncharacterized protein</fullName>
    </submittedName>
</protein>
<dbReference type="Proteomes" id="UP001177670">
    <property type="component" value="Unassembled WGS sequence"/>
</dbReference>
<dbReference type="EMBL" id="JAHYIQ010000004">
    <property type="protein sequence ID" value="KAK1132673.1"/>
    <property type="molecule type" value="Genomic_DNA"/>
</dbReference>
<proteinExistence type="predicted"/>
<comment type="caution">
    <text evidence="2">The sequence shown here is derived from an EMBL/GenBank/DDBJ whole genome shotgun (WGS) entry which is preliminary data.</text>
</comment>
<accession>A0AA40KU15</accession>
<reference evidence="2" key="1">
    <citation type="submission" date="2021-10" db="EMBL/GenBank/DDBJ databases">
        <title>Melipona bicolor Genome sequencing and assembly.</title>
        <authorList>
            <person name="Araujo N.S."/>
            <person name="Arias M.C."/>
        </authorList>
    </citation>
    <scope>NUCLEOTIDE SEQUENCE</scope>
    <source>
        <strain evidence="2">USP_2M_L1-L4_2017</strain>
        <tissue evidence="2">Whole body</tissue>
    </source>
</reference>
<evidence type="ECO:0000256" key="1">
    <source>
        <dbReference type="SAM" id="MobiDB-lite"/>
    </source>
</evidence>
<sequence length="61" mass="6709">TELLNPPTHSGPFEQHPERNKIPPCTENETLPESPFKPHLKPSIILSASAEEPEGAKGRIL</sequence>
<keyword evidence="3" id="KW-1185">Reference proteome</keyword>
<evidence type="ECO:0000313" key="3">
    <source>
        <dbReference type="Proteomes" id="UP001177670"/>
    </source>
</evidence>
<organism evidence="2 3">
    <name type="scientific">Melipona bicolor</name>
    <dbReference type="NCBI Taxonomy" id="60889"/>
    <lineage>
        <taxon>Eukaryota</taxon>
        <taxon>Metazoa</taxon>
        <taxon>Ecdysozoa</taxon>
        <taxon>Arthropoda</taxon>
        <taxon>Hexapoda</taxon>
        <taxon>Insecta</taxon>
        <taxon>Pterygota</taxon>
        <taxon>Neoptera</taxon>
        <taxon>Endopterygota</taxon>
        <taxon>Hymenoptera</taxon>
        <taxon>Apocrita</taxon>
        <taxon>Aculeata</taxon>
        <taxon>Apoidea</taxon>
        <taxon>Anthophila</taxon>
        <taxon>Apidae</taxon>
        <taxon>Melipona</taxon>
    </lineage>
</organism>
<dbReference type="AlphaFoldDB" id="A0AA40KU15"/>